<feature type="compositionally biased region" description="Low complexity" evidence="5">
    <location>
        <begin position="44"/>
        <end position="59"/>
    </location>
</feature>
<comment type="caution">
    <text evidence="8">The sequence shown here is derived from an EMBL/GenBank/DDBJ whole genome shotgun (WGS) entry which is preliminary data.</text>
</comment>
<feature type="region of interest" description="Disordered" evidence="5">
    <location>
        <begin position="205"/>
        <end position="288"/>
    </location>
</feature>
<name>A0A0F4YL96_RASE3</name>
<evidence type="ECO:0000256" key="5">
    <source>
        <dbReference type="SAM" id="MobiDB-lite"/>
    </source>
</evidence>
<evidence type="ECO:0000256" key="1">
    <source>
        <dbReference type="ARBA" id="ARBA00004167"/>
    </source>
</evidence>
<gene>
    <name evidence="8" type="ORF">T310_6973</name>
</gene>
<dbReference type="GO" id="GO:0071944">
    <property type="term" value="C:cell periphery"/>
    <property type="evidence" value="ECO:0007669"/>
    <property type="project" value="UniProtKB-ARBA"/>
</dbReference>
<keyword evidence="3 6" id="KW-1133">Transmembrane helix</keyword>
<sequence>MASHTFPSTTSLSQTFALALVASTFAPLTLAQNLGTDAPANGTDPSPASSGDAAAENAAGAAGAENSGLSKTSQTIIGVVVGVVVLVAIIAAILFFLAKKRQWDRQAKRYEAMNAYRSSAKYHNARAGRYHELSLRQHRRWAGASVVADSPETSAVKKSPPVEPLLPVYDPSTYHRHQLSSGYGYGYDRATTTTSAAAAAAAAAAMPSNQPHYSDTTTTTTPTAAATTTTSSVAPPPYSSHMTNSGSSNGSSETQSPPPAVESGSGSDSGPRPPRRPKPVLARLITDL</sequence>
<evidence type="ECO:0000313" key="9">
    <source>
        <dbReference type="Proteomes" id="UP000053958"/>
    </source>
</evidence>
<keyword evidence="9" id="KW-1185">Reference proteome</keyword>
<keyword evidence="2 6" id="KW-0812">Transmembrane</keyword>
<evidence type="ECO:0000256" key="2">
    <source>
        <dbReference type="ARBA" id="ARBA00022692"/>
    </source>
</evidence>
<dbReference type="GO" id="GO:0016020">
    <property type="term" value="C:membrane"/>
    <property type="evidence" value="ECO:0007669"/>
    <property type="project" value="UniProtKB-SubCell"/>
</dbReference>
<dbReference type="RefSeq" id="XP_013325684.1">
    <property type="nucleotide sequence ID" value="XM_013470230.1"/>
</dbReference>
<feature type="compositionally biased region" description="Low complexity" evidence="5">
    <location>
        <begin position="216"/>
        <end position="255"/>
    </location>
</feature>
<feature type="signal peptide" evidence="7">
    <location>
        <begin position="1"/>
        <end position="31"/>
    </location>
</feature>
<evidence type="ECO:0000256" key="6">
    <source>
        <dbReference type="SAM" id="Phobius"/>
    </source>
</evidence>
<evidence type="ECO:0000256" key="4">
    <source>
        <dbReference type="ARBA" id="ARBA00023136"/>
    </source>
</evidence>
<dbReference type="AlphaFoldDB" id="A0A0F4YL96"/>
<keyword evidence="4 6" id="KW-0472">Membrane</keyword>
<feature type="region of interest" description="Disordered" evidence="5">
    <location>
        <begin position="36"/>
        <end position="59"/>
    </location>
</feature>
<dbReference type="GeneID" id="25319250"/>
<evidence type="ECO:0000313" key="8">
    <source>
        <dbReference type="EMBL" id="KKA19072.1"/>
    </source>
</evidence>
<evidence type="ECO:0000256" key="7">
    <source>
        <dbReference type="SAM" id="SignalP"/>
    </source>
</evidence>
<dbReference type="InterPro" id="IPR051694">
    <property type="entry name" value="Immunoregulatory_rcpt-like"/>
</dbReference>
<evidence type="ECO:0000256" key="3">
    <source>
        <dbReference type="ARBA" id="ARBA00022989"/>
    </source>
</evidence>
<reference evidence="8 9" key="1">
    <citation type="submission" date="2015-04" db="EMBL/GenBank/DDBJ databases">
        <authorList>
            <person name="Heijne W.H."/>
            <person name="Fedorova N.D."/>
            <person name="Nierman W.C."/>
            <person name="Vollebregt A.W."/>
            <person name="Zhao Z."/>
            <person name="Wu L."/>
            <person name="Kumar M."/>
            <person name="Stam H."/>
            <person name="van den Berg M.A."/>
            <person name="Pel H.J."/>
        </authorList>
    </citation>
    <scope>NUCLEOTIDE SEQUENCE [LARGE SCALE GENOMIC DNA]</scope>
    <source>
        <strain evidence="8 9">CBS 393.64</strain>
    </source>
</reference>
<keyword evidence="7" id="KW-0732">Signal</keyword>
<protein>
    <submittedName>
        <fullName evidence="8">Uncharacterized protein</fullName>
    </submittedName>
</protein>
<proteinExistence type="predicted"/>
<dbReference type="Proteomes" id="UP000053958">
    <property type="component" value="Unassembled WGS sequence"/>
</dbReference>
<dbReference type="EMBL" id="LASV01000385">
    <property type="protein sequence ID" value="KKA19072.1"/>
    <property type="molecule type" value="Genomic_DNA"/>
</dbReference>
<feature type="chain" id="PRO_5002481976" evidence="7">
    <location>
        <begin position="32"/>
        <end position="288"/>
    </location>
</feature>
<feature type="transmembrane region" description="Helical" evidence="6">
    <location>
        <begin position="76"/>
        <end position="98"/>
    </location>
</feature>
<comment type="subcellular location">
    <subcellularLocation>
        <location evidence="1">Membrane</location>
        <topology evidence="1">Single-pass membrane protein</topology>
    </subcellularLocation>
</comment>
<accession>A0A0F4YL96</accession>
<organism evidence="8 9">
    <name type="scientific">Rasamsonia emersonii (strain ATCC 16479 / CBS 393.64 / IMI 116815)</name>
    <dbReference type="NCBI Taxonomy" id="1408163"/>
    <lineage>
        <taxon>Eukaryota</taxon>
        <taxon>Fungi</taxon>
        <taxon>Dikarya</taxon>
        <taxon>Ascomycota</taxon>
        <taxon>Pezizomycotina</taxon>
        <taxon>Eurotiomycetes</taxon>
        <taxon>Eurotiomycetidae</taxon>
        <taxon>Eurotiales</taxon>
        <taxon>Trichocomaceae</taxon>
        <taxon>Rasamsonia</taxon>
    </lineage>
</organism>
<dbReference type="PANTHER" id="PTHR15549">
    <property type="entry name" value="PAIRED IMMUNOGLOBULIN-LIKE TYPE 2 RECEPTOR"/>
    <property type="match status" value="1"/>
</dbReference>